<dbReference type="EMBL" id="CP031229">
    <property type="protein sequence ID" value="AXH96389.1"/>
    <property type="molecule type" value="Genomic_DNA"/>
</dbReference>
<keyword evidence="1" id="KW-0812">Transmembrane</keyword>
<feature type="transmembrane region" description="Helical" evidence="1">
    <location>
        <begin position="39"/>
        <end position="65"/>
    </location>
</feature>
<keyword evidence="1" id="KW-0472">Membrane</keyword>
<evidence type="ECO:0000313" key="3">
    <source>
        <dbReference type="Proteomes" id="UP000253790"/>
    </source>
</evidence>
<gene>
    <name evidence="2" type="ORF">DV701_09890</name>
</gene>
<name>A0A345NMY1_9MICO</name>
<keyword evidence="1" id="KW-1133">Transmembrane helix</keyword>
<dbReference type="RefSeq" id="WP_114928154.1">
    <property type="nucleotide sequence ID" value="NZ_CP031229.1"/>
</dbReference>
<dbReference type="KEGG" id="orn:DV701_09890"/>
<organism evidence="2 3">
    <name type="scientific">Ornithinimicrobium avium</name>
    <dbReference type="NCBI Taxonomy" id="2283195"/>
    <lineage>
        <taxon>Bacteria</taxon>
        <taxon>Bacillati</taxon>
        <taxon>Actinomycetota</taxon>
        <taxon>Actinomycetes</taxon>
        <taxon>Micrococcales</taxon>
        <taxon>Ornithinimicrobiaceae</taxon>
        <taxon>Ornithinimicrobium</taxon>
    </lineage>
</organism>
<feature type="transmembrane region" description="Helical" evidence="1">
    <location>
        <begin position="85"/>
        <end position="109"/>
    </location>
</feature>
<keyword evidence="3" id="KW-1185">Reference proteome</keyword>
<dbReference type="AlphaFoldDB" id="A0A345NMY1"/>
<sequence length="205" mass="21217">MTTSHDDSDGHLDRVAADRDAIVEREREAFGGLQPGATFFGWLSAMGMAVLLTALLAAVGAAVGLGTGTTVEEAAQQAQQASSAIGWAGLVGLVVVLFVSYFCGGYVAGRMARFDGAKQGLGVWLWALVAAIVVGLLGMLAGDRFNLLGRVNAFPRIPLGEGDLTTIGIVAAVLAALVPLAAALLGGQAGMRYHRRVDDVGMDYR</sequence>
<feature type="transmembrane region" description="Helical" evidence="1">
    <location>
        <begin position="121"/>
        <end position="141"/>
    </location>
</feature>
<evidence type="ECO:0000256" key="1">
    <source>
        <dbReference type="SAM" id="Phobius"/>
    </source>
</evidence>
<protein>
    <submittedName>
        <fullName evidence="2">Uncharacterized protein</fullName>
    </submittedName>
</protein>
<feature type="transmembrane region" description="Helical" evidence="1">
    <location>
        <begin position="164"/>
        <end position="186"/>
    </location>
</feature>
<dbReference type="OrthoDB" id="5244723at2"/>
<reference evidence="2 3" key="1">
    <citation type="submission" date="2018-07" db="EMBL/GenBank/DDBJ databases">
        <title>Complete genome sequencing of Ornithinimicrobium sp. AMA3305.</title>
        <authorList>
            <person name="Bae J.-W."/>
        </authorList>
    </citation>
    <scope>NUCLEOTIDE SEQUENCE [LARGE SCALE GENOMIC DNA]</scope>
    <source>
        <strain evidence="2 3">AMA3305</strain>
    </source>
</reference>
<accession>A0A345NMY1</accession>
<dbReference type="Proteomes" id="UP000253790">
    <property type="component" value="Chromosome"/>
</dbReference>
<proteinExistence type="predicted"/>
<evidence type="ECO:0000313" key="2">
    <source>
        <dbReference type="EMBL" id="AXH96389.1"/>
    </source>
</evidence>